<dbReference type="InterPro" id="IPR000182">
    <property type="entry name" value="GNAT_dom"/>
</dbReference>
<dbReference type="InterPro" id="IPR016181">
    <property type="entry name" value="Acyl_CoA_acyltransferase"/>
</dbReference>
<dbReference type="RefSeq" id="WP_354449186.1">
    <property type="nucleotide sequence ID" value="NZ_JBEPSH010000016.1"/>
</dbReference>
<dbReference type="PROSITE" id="PS51186">
    <property type="entry name" value="GNAT"/>
    <property type="match status" value="1"/>
</dbReference>
<name>A0ABV2QH19_9BURK</name>
<evidence type="ECO:0000313" key="3">
    <source>
        <dbReference type="EMBL" id="MET4580337.1"/>
    </source>
</evidence>
<feature type="region of interest" description="Disordered" evidence="1">
    <location>
        <begin position="246"/>
        <end position="275"/>
    </location>
</feature>
<dbReference type="SUPFAM" id="SSF55729">
    <property type="entry name" value="Acyl-CoA N-acyltransferases (Nat)"/>
    <property type="match status" value="1"/>
</dbReference>
<comment type="caution">
    <text evidence="3">The sequence shown here is derived from an EMBL/GenBank/DDBJ whole genome shotgun (WGS) entry which is preliminary data.</text>
</comment>
<keyword evidence="4" id="KW-1185">Reference proteome</keyword>
<reference evidence="3 4" key="1">
    <citation type="submission" date="2024-06" db="EMBL/GenBank/DDBJ databases">
        <title>Sorghum-associated microbial communities from plants grown in Nebraska, USA.</title>
        <authorList>
            <person name="Schachtman D."/>
        </authorList>
    </citation>
    <scope>NUCLEOTIDE SEQUENCE [LARGE SCALE GENOMIC DNA]</scope>
    <source>
        <strain evidence="3 4">2709</strain>
    </source>
</reference>
<gene>
    <name evidence="3" type="ORF">ABIE13_005477</name>
</gene>
<accession>A0ABV2QH19</accession>
<protein>
    <submittedName>
        <fullName evidence="3">GNAT superfamily N-acetyltransferase</fullName>
    </submittedName>
</protein>
<organism evidence="3 4">
    <name type="scientific">Ottowia thiooxydans</name>
    <dbReference type="NCBI Taxonomy" id="219182"/>
    <lineage>
        <taxon>Bacteria</taxon>
        <taxon>Pseudomonadati</taxon>
        <taxon>Pseudomonadota</taxon>
        <taxon>Betaproteobacteria</taxon>
        <taxon>Burkholderiales</taxon>
        <taxon>Comamonadaceae</taxon>
        <taxon>Ottowia</taxon>
    </lineage>
</organism>
<evidence type="ECO:0000313" key="4">
    <source>
        <dbReference type="Proteomes" id="UP001549320"/>
    </source>
</evidence>
<evidence type="ECO:0000259" key="2">
    <source>
        <dbReference type="PROSITE" id="PS51186"/>
    </source>
</evidence>
<feature type="domain" description="N-acetyltransferase" evidence="2">
    <location>
        <begin position="6"/>
        <end position="187"/>
    </location>
</feature>
<dbReference type="EMBL" id="JBEPSH010000016">
    <property type="protein sequence ID" value="MET4580337.1"/>
    <property type="molecule type" value="Genomic_DNA"/>
</dbReference>
<sequence length="275" mass="30964">MSQETLRMRLLTSEDISALLALRADVLAGVDDPDLYSREPDEAEFVRTHVGGSGQGETLGIFDSEQLIAYGMLGLPDPQDPEHLGHFLGEDEASLARTAILASCMVNGQYRGRKFQRWLLRERIALARAQGRDICIAMASLRNHASRHNLMSEGLRIGWVGELSGLKRHLFRVNLSNPGIVDEQTRQLIEVSDWERQQVFVQKGYLGVDSLQDDQQRIKLVFARMKGNNATYADREELSFCTPIMRPAEVTSERPRRPADDRQVTSTPSPHHARC</sequence>
<dbReference type="Proteomes" id="UP001549320">
    <property type="component" value="Unassembled WGS sequence"/>
</dbReference>
<feature type="compositionally biased region" description="Basic and acidic residues" evidence="1">
    <location>
        <begin position="251"/>
        <end position="263"/>
    </location>
</feature>
<dbReference type="Gene3D" id="3.40.630.30">
    <property type="match status" value="1"/>
</dbReference>
<proteinExistence type="predicted"/>
<evidence type="ECO:0000256" key="1">
    <source>
        <dbReference type="SAM" id="MobiDB-lite"/>
    </source>
</evidence>